<dbReference type="InterPro" id="IPR050325">
    <property type="entry name" value="Prot/Nucl_acid_deglycase"/>
</dbReference>
<proteinExistence type="inferred from homology"/>
<evidence type="ECO:0000256" key="2">
    <source>
        <dbReference type="ARBA" id="ARBA00023239"/>
    </source>
</evidence>
<dbReference type="AlphaFoldDB" id="A0AAN2C8S5"/>
<dbReference type="Gene3D" id="3.40.50.880">
    <property type="match status" value="1"/>
</dbReference>
<keyword evidence="1" id="KW-0346">Stress response</keyword>
<dbReference type="KEGG" id="vab:WPS_08550"/>
<name>A0AAN2C8S5_UNVUL</name>
<dbReference type="GO" id="GO:0019243">
    <property type="term" value="P:methylglyoxal catabolic process to D-lactate via S-lactoyl-glutathione"/>
    <property type="evidence" value="ECO:0007669"/>
    <property type="project" value="TreeGrafter"/>
</dbReference>
<dbReference type="Proteomes" id="UP001317532">
    <property type="component" value="Chromosome"/>
</dbReference>
<evidence type="ECO:0000313" key="6">
    <source>
        <dbReference type="Proteomes" id="UP001317532"/>
    </source>
</evidence>
<evidence type="ECO:0000313" key="5">
    <source>
        <dbReference type="EMBL" id="BDE05579.1"/>
    </source>
</evidence>
<protein>
    <submittedName>
        <fullName evidence="5">Dihydroxyacetone kinase</fullName>
    </submittedName>
</protein>
<feature type="domain" description="DJ-1/PfpI" evidence="4">
    <location>
        <begin position="44"/>
        <end position="250"/>
    </location>
</feature>
<dbReference type="Pfam" id="PF01965">
    <property type="entry name" value="DJ-1_PfpI"/>
    <property type="match status" value="1"/>
</dbReference>
<evidence type="ECO:0000256" key="1">
    <source>
        <dbReference type="ARBA" id="ARBA00023016"/>
    </source>
</evidence>
<dbReference type="PANTHER" id="PTHR48094:SF11">
    <property type="entry name" value="GLUTATHIONE-INDEPENDENT GLYOXALASE HSP31-RELATED"/>
    <property type="match status" value="1"/>
</dbReference>
<reference evidence="5 6" key="1">
    <citation type="journal article" date="2022" name="ISME Commun">
        <title>Vulcanimicrobium alpinus gen. nov. sp. nov., the first cultivated representative of the candidate phylum 'Eremiobacterota', is a metabolically versatile aerobic anoxygenic phototroph.</title>
        <authorList>
            <person name="Yabe S."/>
            <person name="Muto K."/>
            <person name="Abe K."/>
            <person name="Yokota A."/>
            <person name="Staudigel H."/>
            <person name="Tebo B.M."/>
        </authorList>
    </citation>
    <scope>NUCLEOTIDE SEQUENCE [LARGE SCALE GENOMIC DNA]</scope>
    <source>
        <strain evidence="5 6">WC8-2</strain>
    </source>
</reference>
<dbReference type="RefSeq" id="WP_317996608.1">
    <property type="nucleotide sequence ID" value="NZ_AP025523.1"/>
</dbReference>
<evidence type="ECO:0000259" key="4">
    <source>
        <dbReference type="Pfam" id="PF01965"/>
    </source>
</evidence>
<comment type="similarity">
    <text evidence="3">Belongs to the peptidase C56 family. HSP31-like subfamily.</text>
</comment>
<keyword evidence="5" id="KW-0418">Kinase</keyword>
<dbReference type="PANTHER" id="PTHR48094">
    <property type="entry name" value="PROTEIN/NUCLEIC ACID DEGLYCASE DJ-1-RELATED"/>
    <property type="match status" value="1"/>
</dbReference>
<dbReference type="GO" id="GO:0019172">
    <property type="term" value="F:glyoxalase III activity"/>
    <property type="evidence" value="ECO:0007669"/>
    <property type="project" value="TreeGrafter"/>
</dbReference>
<dbReference type="EMBL" id="AP025523">
    <property type="protein sequence ID" value="BDE05579.1"/>
    <property type="molecule type" value="Genomic_DNA"/>
</dbReference>
<dbReference type="InterPro" id="IPR029062">
    <property type="entry name" value="Class_I_gatase-like"/>
</dbReference>
<evidence type="ECO:0000256" key="3">
    <source>
        <dbReference type="ARBA" id="ARBA00038493"/>
    </source>
</evidence>
<keyword evidence="2" id="KW-0456">Lyase</keyword>
<organism evidence="5 6">
    <name type="scientific">Vulcanimicrobium alpinum</name>
    <dbReference type="NCBI Taxonomy" id="3016050"/>
    <lineage>
        <taxon>Bacteria</taxon>
        <taxon>Bacillati</taxon>
        <taxon>Vulcanimicrobiota</taxon>
        <taxon>Vulcanimicrobiia</taxon>
        <taxon>Vulcanimicrobiales</taxon>
        <taxon>Vulcanimicrobiaceae</taxon>
        <taxon>Vulcanimicrobium</taxon>
    </lineage>
</organism>
<dbReference type="GO" id="GO:0005737">
    <property type="term" value="C:cytoplasm"/>
    <property type="evidence" value="ECO:0007669"/>
    <property type="project" value="TreeGrafter"/>
</dbReference>
<keyword evidence="5" id="KW-0808">Transferase</keyword>
<keyword evidence="6" id="KW-1185">Reference proteome</keyword>
<dbReference type="GO" id="GO:0016301">
    <property type="term" value="F:kinase activity"/>
    <property type="evidence" value="ECO:0007669"/>
    <property type="project" value="UniProtKB-KW"/>
</dbReference>
<dbReference type="CDD" id="cd03141">
    <property type="entry name" value="GATase1_Hsp31_like"/>
    <property type="match status" value="1"/>
</dbReference>
<sequence length="254" mass="27265">MAASADLAANHTVRLDTFAPKRILIVVANAGMHPTLQYPVGFWAAELAHPWYEFTEAGFDVTVASPKGGKVEVDGFSDPRDASKWSIGDILSLGFLTSPISAPLLERTPALGTLDLTRYDALAIAGGQSPMFSFRDDAALHHAIRTFYESNRVVAAYCHGTAALVDCTLSDGSYLVTGKTVTGFANVEEDYSDAYVGATVMPWRIEDALRARGANYVQGGLFKQFVVRDGRLITGQQQYSGRNVARAIVAALGA</sequence>
<accession>A0AAN2C8S5</accession>
<gene>
    <name evidence="5" type="ORF">WPS_08550</name>
</gene>
<dbReference type="InterPro" id="IPR002818">
    <property type="entry name" value="DJ-1/PfpI"/>
</dbReference>
<dbReference type="SUPFAM" id="SSF52317">
    <property type="entry name" value="Class I glutamine amidotransferase-like"/>
    <property type="match status" value="1"/>
</dbReference>